<dbReference type="Gene3D" id="3.30.470.10">
    <property type="match status" value="1"/>
</dbReference>
<evidence type="ECO:0000256" key="8">
    <source>
        <dbReference type="ARBA" id="ARBA00022679"/>
    </source>
</evidence>
<dbReference type="PANTHER" id="PTHR11825:SF44">
    <property type="entry name" value="BRANCHED-CHAIN-AMINO-ACID AMINOTRANSFERASE"/>
    <property type="match status" value="1"/>
</dbReference>
<evidence type="ECO:0000256" key="15">
    <source>
        <dbReference type="RuleBase" id="RU004106"/>
    </source>
</evidence>
<comment type="pathway">
    <text evidence="4">Amino-acid biosynthesis; L-leucine biosynthesis; L-leucine from 3-methyl-2-oxobutanoate: step 4/4.</text>
</comment>
<dbReference type="UniPathway" id="UPA00048">
    <property type="reaction ID" value="UER00073"/>
</dbReference>
<evidence type="ECO:0000256" key="12">
    <source>
        <dbReference type="ARBA" id="ARBA00048798"/>
    </source>
</evidence>
<dbReference type="InterPro" id="IPR033939">
    <property type="entry name" value="BCAT_family"/>
</dbReference>
<evidence type="ECO:0000256" key="16">
    <source>
        <dbReference type="RuleBase" id="RU004516"/>
    </source>
</evidence>
<evidence type="ECO:0000313" key="18">
    <source>
        <dbReference type="EMBL" id="PPK68327.1"/>
    </source>
</evidence>
<comment type="catalytic activity">
    <reaction evidence="12 17">
        <text>L-isoleucine + 2-oxoglutarate = (S)-3-methyl-2-oxopentanoate + L-glutamate</text>
        <dbReference type="Rhea" id="RHEA:24801"/>
        <dbReference type="ChEBI" id="CHEBI:16810"/>
        <dbReference type="ChEBI" id="CHEBI:29985"/>
        <dbReference type="ChEBI" id="CHEBI:35146"/>
        <dbReference type="ChEBI" id="CHEBI:58045"/>
        <dbReference type="EC" id="2.6.1.42"/>
    </reaction>
</comment>
<dbReference type="PROSITE" id="PS00770">
    <property type="entry name" value="AA_TRANSFER_CLASS_4"/>
    <property type="match status" value="1"/>
</dbReference>
<dbReference type="InterPro" id="IPR043131">
    <property type="entry name" value="BCAT-like_N"/>
</dbReference>
<dbReference type="UniPathway" id="UPA00047">
    <property type="reaction ID" value="UER00058"/>
</dbReference>
<reference evidence="18 19" key="1">
    <citation type="submission" date="2018-02" db="EMBL/GenBank/DDBJ databases">
        <title>Genomic Encyclopedia of Archaeal and Bacterial Type Strains, Phase II (KMG-II): from individual species to whole genera.</title>
        <authorList>
            <person name="Goeker M."/>
        </authorList>
    </citation>
    <scope>NUCLEOTIDE SEQUENCE [LARGE SCALE GENOMIC DNA]</scope>
    <source>
        <strain evidence="18 19">YU 961-1</strain>
    </source>
</reference>
<sequence length="391" mass="42378">MDRNGLARMPYPLVSALSSGPERTVRGYHPAVTTFRLDQSDNVRTKAERDTILADPRFGTVFTDHMATAVWTEGDGWRDHTVGPLRPFSVHPAAAVLHYAQEVFEGLKAYRHADGSVWLFRADANAERFQRSARRLALPELDTAAFLDGIEQLVRVDADWVPAPDGEKSLYLRPFMFATEPFIGVRPAREVTYCLIASPVGSYFPSGPTGVNLWVTDEYVRAAPGGTGEAKCGGNYAAGLAAQLAAQENDCDQVLFVDAVEREWLEESGTMNVFVVTRDGELVTPGLGTILAGVTRGSVLALAEDHGLTPVQRRIGVGDLRAGCADGSITEIFAAGTAAVITPIIGLRGKDFDLTVGTGKPGERTLALREHLLDIQFGRAADTRGWLRRVV</sequence>
<protein>
    <recommendedName>
        <fullName evidence="17">Branched-chain-amino-acid aminotransferase</fullName>
        <ecNumber evidence="17">2.6.1.42</ecNumber>
    </recommendedName>
</protein>
<name>A0A2S6GT25_9PSEU</name>
<comment type="catalytic activity">
    <reaction evidence="13 17">
        <text>L-leucine + 2-oxoglutarate = 4-methyl-2-oxopentanoate + L-glutamate</text>
        <dbReference type="Rhea" id="RHEA:18321"/>
        <dbReference type="ChEBI" id="CHEBI:16810"/>
        <dbReference type="ChEBI" id="CHEBI:17865"/>
        <dbReference type="ChEBI" id="CHEBI:29985"/>
        <dbReference type="ChEBI" id="CHEBI:57427"/>
        <dbReference type="EC" id="2.6.1.42"/>
    </reaction>
</comment>
<evidence type="ECO:0000256" key="7">
    <source>
        <dbReference type="ARBA" id="ARBA00022605"/>
    </source>
</evidence>
<keyword evidence="7 17" id="KW-0028">Amino-acid biosynthesis</keyword>
<evidence type="ECO:0000256" key="5">
    <source>
        <dbReference type="ARBA" id="ARBA00009320"/>
    </source>
</evidence>
<evidence type="ECO:0000256" key="11">
    <source>
        <dbReference type="ARBA" id="ARBA00048212"/>
    </source>
</evidence>
<dbReference type="PIRSF" id="PIRSF006468">
    <property type="entry name" value="BCAT1"/>
    <property type="match status" value="1"/>
</dbReference>
<dbReference type="InterPro" id="IPR043132">
    <property type="entry name" value="BCAT-like_C"/>
</dbReference>
<dbReference type="EC" id="2.6.1.42" evidence="17"/>
<dbReference type="InterPro" id="IPR018300">
    <property type="entry name" value="Aminotrans_IV_CS"/>
</dbReference>
<comment type="pathway">
    <text evidence="2">Amino-acid biosynthesis; L-isoleucine biosynthesis; L-isoleucine from 2-oxobutanoate: step 4/4.</text>
</comment>
<dbReference type="GO" id="GO:0009099">
    <property type="term" value="P:L-valine biosynthetic process"/>
    <property type="evidence" value="ECO:0007669"/>
    <property type="project" value="UniProtKB-UniPathway"/>
</dbReference>
<comment type="caution">
    <text evidence="18">The sequence shown here is derived from an EMBL/GenBank/DDBJ whole genome shotgun (WGS) entry which is preliminary data.</text>
</comment>
<organism evidence="18 19">
    <name type="scientific">Actinokineospora auranticolor</name>
    <dbReference type="NCBI Taxonomy" id="155976"/>
    <lineage>
        <taxon>Bacteria</taxon>
        <taxon>Bacillati</taxon>
        <taxon>Actinomycetota</taxon>
        <taxon>Actinomycetes</taxon>
        <taxon>Pseudonocardiales</taxon>
        <taxon>Pseudonocardiaceae</taxon>
        <taxon>Actinokineospora</taxon>
    </lineage>
</organism>
<evidence type="ECO:0000256" key="2">
    <source>
        <dbReference type="ARBA" id="ARBA00004824"/>
    </source>
</evidence>
<dbReference type="InterPro" id="IPR036038">
    <property type="entry name" value="Aminotransferase-like"/>
</dbReference>
<comment type="similarity">
    <text evidence="5 15">Belongs to the class-IV pyridoxal-phosphate-dependent aminotransferase family.</text>
</comment>
<evidence type="ECO:0000256" key="17">
    <source>
        <dbReference type="RuleBase" id="RU004517"/>
    </source>
</evidence>
<keyword evidence="8 17" id="KW-0808">Transferase</keyword>
<keyword evidence="9 16" id="KW-0663">Pyridoxal phosphate</keyword>
<keyword evidence="6 17" id="KW-0032">Aminotransferase</keyword>
<evidence type="ECO:0000256" key="10">
    <source>
        <dbReference type="ARBA" id="ARBA00023304"/>
    </source>
</evidence>
<dbReference type="SUPFAM" id="SSF56752">
    <property type="entry name" value="D-aminoacid aminotransferase-like PLP-dependent enzymes"/>
    <property type="match status" value="1"/>
</dbReference>
<keyword evidence="19" id="KW-1185">Reference proteome</keyword>
<feature type="modified residue" description="N6-(pyridoxal phosphate)lysine" evidence="14">
    <location>
        <position position="231"/>
    </location>
</feature>
<gene>
    <name evidence="18" type="ORF">CLV40_10550</name>
</gene>
<evidence type="ECO:0000256" key="4">
    <source>
        <dbReference type="ARBA" id="ARBA00005072"/>
    </source>
</evidence>
<evidence type="ECO:0000256" key="6">
    <source>
        <dbReference type="ARBA" id="ARBA00022576"/>
    </source>
</evidence>
<dbReference type="Proteomes" id="UP000239203">
    <property type="component" value="Unassembled WGS sequence"/>
</dbReference>
<dbReference type="InterPro" id="IPR005786">
    <property type="entry name" value="B_amino_transII"/>
</dbReference>
<dbReference type="UniPathway" id="UPA00049">
    <property type="reaction ID" value="UER00062"/>
</dbReference>
<dbReference type="NCBIfam" id="TIGR01123">
    <property type="entry name" value="ilvE_II"/>
    <property type="match status" value="1"/>
</dbReference>
<dbReference type="InterPro" id="IPR001544">
    <property type="entry name" value="Aminotrans_IV"/>
</dbReference>
<comment type="catalytic activity">
    <reaction evidence="11 17">
        <text>L-valine + 2-oxoglutarate = 3-methyl-2-oxobutanoate + L-glutamate</text>
        <dbReference type="Rhea" id="RHEA:24813"/>
        <dbReference type="ChEBI" id="CHEBI:11851"/>
        <dbReference type="ChEBI" id="CHEBI:16810"/>
        <dbReference type="ChEBI" id="CHEBI:29985"/>
        <dbReference type="ChEBI" id="CHEBI:57762"/>
        <dbReference type="EC" id="2.6.1.42"/>
    </reaction>
</comment>
<dbReference type="GO" id="GO:0052656">
    <property type="term" value="F:L-isoleucine-2-oxoglutarate transaminase activity"/>
    <property type="evidence" value="ECO:0007669"/>
    <property type="project" value="RHEA"/>
</dbReference>
<dbReference type="GO" id="GO:0052655">
    <property type="term" value="F:L-valine-2-oxoglutarate transaminase activity"/>
    <property type="evidence" value="ECO:0007669"/>
    <property type="project" value="RHEA"/>
</dbReference>
<evidence type="ECO:0000256" key="14">
    <source>
        <dbReference type="PIRSR" id="PIRSR006468-1"/>
    </source>
</evidence>
<dbReference type="CDD" id="cd01557">
    <property type="entry name" value="BCAT_beta_family"/>
    <property type="match status" value="1"/>
</dbReference>
<proteinExistence type="inferred from homology"/>
<evidence type="ECO:0000313" key="19">
    <source>
        <dbReference type="Proteomes" id="UP000239203"/>
    </source>
</evidence>
<dbReference type="NCBIfam" id="NF009897">
    <property type="entry name" value="PRK13357.1"/>
    <property type="match status" value="1"/>
</dbReference>
<dbReference type="AlphaFoldDB" id="A0A2S6GT25"/>
<dbReference type="EMBL" id="PTIX01000005">
    <property type="protein sequence ID" value="PPK68327.1"/>
    <property type="molecule type" value="Genomic_DNA"/>
</dbReference>
<dbReference type="GO" id="GO:0009098">
    <property type="term" value="P:L-leucine biosynthetic process"/>
    <property type="evidence" value="ECO:0007669"/>
    <property type="project" value="UniProtKB-UniPathway"/>
</dbReference>
<evidence type="ECO:0000256" key="13">
    <source>
        <dbReference type="ARBA" id="ARBA00049229"/>
    </source>
</evidence>
<dbReference type="GO" id="GO:0052654">
    <property type="term" value="F:L-leucine-2-oxoglutarate transaminase activity"/>
    <property type="evidence" value="ECO:0007669"/>
    <property type="project" value="RHEA"/>
</dbReference>
<comment type="pathway">
    <text evidence="3">Amino-acid biosynthesis; L-valine biosynthesis; L-valine from pyruvate: step 4/4.</text>
</comment>
<dbReference type="PANTHER" id="PTHR11825">
    <property type="entry name" value="SUBGROUP IIII AMINOTRANSFERASE"/>
    <property type="match status" value="1"/>
</dbReference>
<accession>A0A2S6GT25</accession>
<dbReference type="Gene3D" id="3.20.10.10">
    <property type="entry name" value="D-amino Acid Aminotransferase, subunit A, domain 2"/>
    <property type="match status" value="1"/>
</dbReference>
<evidence type="ECO:0000256" key="1">
    <source>
        <dbReference type="ARBA" id="ARBA00001933"/>
    </source>
</evidence>
<keyword evidence="10 17" id="KW-0100">Branched-chain amino acid biosynthesis</keyword>
<comment type="cofactor">
    <cofactor evidence="1 16">
        <name>pyridoxal 5'-phosphate</name>
        <dbReference type="ChEBI" id="CHEBI:597326"/>
    </cofactor>
</comment>
<evidence type="ECO:0000256" key="9">
    <source>
        <dbReference type="ARBA" id="ARBA00022898"/>
    </source>
</evidence>
<dbReference type="Pfam" id="PF01063">
    <property type="entry name" value="Aminotran_4"/>
    <property type="match status" value="1"/>
</dbReference>
<dbReference type="GO" id="GO:0009097">
    <property type="term" value="P:isoleucine biosynthetic process"/>
    <property type="evidence" value="ECO:0007669"/>
    <property type="project" value="UniProtKB-UniPathway"/>
</dbReference>
<evidence type="ECO:0000256" key="3">
    <source>
        <dbReference type="ARBA" id="ARBA00004931"/>
    </source>
</evidence>